<name>X1CVE4_9ZZZZ</name>
<dbReference type="AlphaFoldDB" id="X1CVE4"/>
<gene>
    <name evidence="1" type="ORF">S01H4_61551</name>
</gene>
<sequence length="61" mass="7321">EKLTPEEYMTWQAYDLYVVCLRYEADPREYGDISELVEDLIRLRAKESLKIKRITESTHGR</sequence>
<protein>
    <submittedName>
        <fullName evidence="1">Uncharacterized protein</fullName>
    </submittedName>
</protein>
<comment type="caution">
    <text evidence="1">The sequence shown here is derived from an EMBL/GenBank/DDBJ whole genome shotgun (WGS) entry which is preliminary data.</text>
</comment>
<proteinExistence type="predicted"/>
<organism evidence="1">
    <name type="scientific">marine sediment metagenome</name>
    <dbReference type="NCBI Taxonomy" id="412755"/>
    <lineage>
        <taxon>unclassified sequences</taxon>
        <taxon>metagenomes</taxon>
        <taxon>ecological metagenomes</taxon>
    </lineage>
</organism>
<evidence type="ECO:0000313" key="1">
    <source>
        <dbReference type="EMBL" id="GAH11797.1"/>
    </source>
</evidence>
<accession>X1CVE4</accession>
<dbReference type="EMBL" id="BART01036518">
    <property type="protein sequence ID" value="GAH11797.1"/>
    <property type="molecule type" value="Genomic_DNA"/>
</dbReference>
<reference evidence="1" key="1">
    <citation type="journal article" date="2014" name="Front. Microbiol.">
        <title>High frequency of phylogenetically diverse reductive dehalogenase-homologous genes in deep subseafloor sedimentary metagenomes.</title>
        <authorList>
            <person name="Kawai M."/>
            <person name="Futagami T."/>
            <person name="Toyoda A."/>
            <person name="Takaki Y."/>
            <person name="Nishi S."/>
            <person name="Hori S."/>
            <person name="Arai W."/>
            <person name="Tsubouchi T."/>
            <person name="Morono Y."/>
            <person name="Uchiyama I."/>
            <person name="Ito T."/>
            <person name="Fujiyama A."/>
            <person name="Inagaki F."/>
            <person name="Takami H."/>
        </authorList>
    </citation>
    <scope>NUCLEOTIDE SEQUENCE</scope>
    <source>
        <strain evidence="1">Expedition CK06-06</strain>
    </source>
</reference>
<feature type="non-terminal residue" evidence="1">
    <location>
        <position position="1"/>
    </location>
</feature>